<gene>
    <name evidence="8" type="ORF">L9F63_000178</name>
</gene>
<evidence type="ECO:0000313" key="8">
    <source>
        <dbReference type="EMBL" id="KAJ9601645.1"/>
    </source>
</evidence>
<comment type="subcellular location">
    <subcellularLocation>
        <location evidence="2">Secreted</location>
    </subcellularLocation>
</comment>
<dbReference type="AlphaFoldDB" id="A0AAD8ESK6"/>
<evidence type="ECO:0000256" key="3">
    <source>
        <dbReference type="ARBA" id="ARBA00007714"/>
    </source>
</evidence>
<keyword evidence="5" id="KW-0027">Amidation</keyword>
<accession>A0AAD8ESK6</accession>
<evidence type="ECO:0000256" key="2">
    <source>
        <dbReference type="ARBA" id="ARBA00004613"/>
    </source>
</evidence>
<evidence type="ECO:0000256" key="1">
    <source>
        <dbReference type="ARBA" id="ARBA00002702"/>
    </source>
</evidence>
<keyword evidence="4" id="KW-0964">Secreted</keyword>
<evidence type="ECO:0000313" key="9">
    <source>
        <dbReference type="Proteomes" id="UP001233999"/>
    </source>
</evidence>
<protein>
    <recommendedName>
        <fullName evidence="7">FXPRL-amide</fullName>
    </recommendedName>
</protein>
<reference evidence="8" key="1">
    <citation type="journal article" date="2023" name="IScience">
        <title>Live-bearing cockroach genome reveals convergent evolutionary mechanisms linked to viviparity in insects and beyond.</title>
        <authorList>
            <person name="Fouks B."/>
            <person name="Harrison M.C."/>
            <person name="Mikhailova A.A."/>
            <person name="Marchal E."/>
            <person name="English S."/>
            <person name="Carruthers M."/>
            <person name="Jennings E.C."/>
            <person name="Chiamaka E.L."/>
            <person name="Frigard R.A."/>
            <person name="Pippel M."/>
            <person name="Attardo G.M."/>
            <person name="Benoit J.B."/>
            <person name="Bornberg-Bauer E."/>
            <person name="Tobe S.S."/>
        </authorList>
    </citation>
    <scope>NUCLEOTIDE SEQUENCE</scope>
    <source>
        <strain evidence="8">Stay&amp;Tobe</strain>
    </source>
</reference>
<dbReference type="EMBL" id="JASPKZ010000006">
    <property type="protein sequence ID" value="KAJ9601645.1"/>
    <property type="molecule type" value="Genomic_DNA"/>
</dbReference>
<keyword evidence="9" id="KW-1185">Reference proteome</keyword>
<dbReference type="GO" id="GO:0005184">
    <property type="term" value="F:neuropeptide hormone activity"/>
    <property type="evidence" value="ECO:0007669"/>
    <property type="project" value="InterPro"/>
</dbReference>
<proteinExistence type="inferred from homology"/>
<evidence type="ECO:0000256" key="4">
    <source>
        <dbReference type="ARBA" id="ARBA00022525"/>
    </source>
</evidence>
<comment type="similarity">
    <text evidence="3">Belongs to the pyrokinin family.</text>
</comment>
<sequence>MWFGPRLGRRARRSNDYLNPANFLFEHGVEQRDENSGNQERLSNANMWFGPRLGKRYTKTENEQTPFVNMWFGPKLRKGNKNTNNRQTTIENIWFEPKFEERDRDSYNEEQTEELWFVPQPKRKGNKSSQETNGYVTKSCNNISSIGQAKKIDCKVKKLFSNTGSMFWTFLSGKNNSQSSYNFTPRLGRDSLSSVFFSPRTTQENKMFQRNANSPNHYLLLNLSDRNKHPDIVYTPRLGRELYEKSSLLPETTRSAPKKSKQFRKYGFFTPRLGRYIDTY</sequence>
<comment type="function">
    <text evidence="1">Myoactive.</text>
</comment>
<dbReference type="PROSITE" id="PS00539">
    <property type="entry name" value="PYROKININ"/>
    <property type="match status" value="1"/>
</dbReference>
<evidence type="ECO:0000256" key="6">
    <source>
        <dbReference type="ARBA" id="ARBA00023320"/>
    </source>
</evidence>
<evidence type="ECO:0000256" key="5">
    <source>
        <dbReference type="ARBA" id="ARBA00022815"/>
    </source>
</evidence>
<dbReference type="GO" id="GO:0005576">
    <property type="term" value="C:extracellular region"/>
    <property type="evidence" value="ECO:0007669"/>
    <property type="project" value="UniProtKB-SubCell"/>
</dbReference>
<dbReference type="Proteomes" id="UP001233999">
    <property type="component" value="Unassembled WGS sequence"/>
</dbReference>
<evidence type="ECO:0000256" key="7">
    <source>
        <dbReference type="ARBA" id="ARBA00032657"/>
    </source>
</evidence>
<dbReference type="InterPro" id="IPR001484">
    <property type="entry name" value="Pyrokinin_CS"/>
</dbReference>
<comment type="caution">
    <text evidence="8">The sequence shown here is derived from an EMBL/GenBank/DDBJ whole genome shotgun (WGS) entry which is preliminary data.</text>
</comment>
<dbReference type="GO" id="GO:0007218">
    <property type="term" value="P:neuropeptide signaling pathway"/>
    <property type="evidence" value="ECO:0007669"/>
    <property type="project" value="UniProtKB-KW"/>
</dbReference>
<organism evidence="8 9">
    <name type="scientific">Diploptera punctata</name>
    <name type="common">Pacific beetle cockroach</name>
    <dbReference type="NCBI Taxonomy" id="6984"/>
    <lineage>
        <taxon>Eukaryota</taxon>
        <taxon>Metazoa</taxon>
        <taxon>Ecdysozoa</taxon>
        <taxon>Arthropoda</taxon>
        <taxon>Hexapoda</taxon>
        <taxon>Insecta</taxon>
        <taxon>Pterygota</taxon>
        <taxon>Neoptera</taxon>
        <taxon>Polyneoptera</taxon>
        <taxon>Dictyoptera</taxon>
        <taxon>Blattodea</taxon>
        <taxon>Blaberoidea</taxon>
        <taxon>Blaberidae</taxon>
        <taxon>Diplopterinae</taxon>
        <taxon>Diploptera</taxon>
    </lineage>
</organism>
<name>A0AAD8ESK6_DIPPU</name>
<reference evidence="8" key="2">
    <citation type="submission" date="2023-05" db="EMBL/GenBank/DDBJ databases">
        <authorList>
            <person name="Fouks B."/>
        </authorList>
    </citation>
    <scope>NUCLEOTIDE SEQUENCE</scope>
    <source>
        <strain evidence="8">Stay&amp;Tobe</strain>
        <tissue evidence="8">Testes</tissue>
    </source>
</reference>
<keyword evidence="6" id="KW-0527">Neuropeptide</keyword>